<sequence>MKTKITLFSLAIAAIFSSCSKETYFTNTNQSYGGFHKTEQVTTAETQASAEEVTLTASADAQPVIINQTPSFTAPKTVETKAAVAELGLEKVSAMSKKEVKSVIKAAKKEAKEAKKDVSAEGKSQLVALILAILVGALGIHRFYLGYTGIGVAQLLTLGGCGIWALIDLVRIITGDLKPKDGDYTDKL</sequence>
<feature type="transmembrane region" description="Helical" evidence="7">
    <location>
        <begin position="152"/>
        <end position="173"/>
    </location>
</feature>
<keyword evidence="6" id="KW-0325">Glycoprotein</keyword>
<dbReference type="RefSeq" id="WP_200507838.1">
    <property type="nucleotide sequence ID" value="NZ_JAEHFX010000014.1"/>
</dbReference>
<dbReference type="EMBL" id="JAEHFX010000014">
    <property type="protein sequence ID" value="MBK0404942.1"/>
    <property type="molecule type" value="Genomic_DNA"/>
</dbReference>
<comment type="caution">
    <text evidence="10">The sequence shown here is derived from an EMBL/GenBank/DDBJ whole genome shotgun (WGS) entry which is preliminary data.</text>
</comment>
<evidence type="ECO:0000256" key="4">
    <source>
        <dbReference type="ARBA" id="ARBA00022989"/>
    </source>
</evidence>
<dbReference type="InterPro" id="IPR007829">
    <property type="entry name" value="TM2"/>
</dbReference>
<accession>A0ABS1C6E6</accession>
<keyword evidence="5 7" id="KW-0472">Membrane</keyword>
<keyword evidence="4 7" id="KW-1133">Transmembrane helix</keyword>
<feature type="chain" id="PRO_5046776994" evidence="8">
    <location>
        <begin position="21"/>
        <end position="188"/>
    </location>
</feature>
<organism evidence="10 11">
    <name type="scientific">Adhaeribacter terrigena</name>
    <dbReference type="NCBI Taxonomy" id="2793070"/>
    <lineage>
        <taxon>Bacteria</taxon>
        <taxon>Pseudomonadati</taxon>
        <taxon>Bacteroidota</taxon>
        <taxon>Cytophagia</taxon>
        <taxon>Cytophagales</taxon>
        <taxon>Hymenobacteraceae</taxon>
        <taxon>Adhaeribacter</taxon>
    </lineage>
</organism>
<dbReference type="PANTHER" id="PTHR21016">
    <property type="entry name" value="BETA-AMYLOID BINDING PROTEIN-RELATED"/>
    <property type="match status" value="1"/>
</dbReference>
<evidence type="ECO:0000259" key="9">
    <source>
        <dbReference type="Pfam" id="PF05154"/>
    </source>
</evidence>
<dbReference type="PROSITE" id="PS51257">
    <property type="entry name" value="PROKAR_LIPOPROTEIN"/>
    <property type="match status" value="1"/>
</dbReference>
<evidence type="ECO:0000256" key="5">
    <source>
        <dbReference type="ARBA" id="ARBA00023136"/>
    </source>
</evidence>
<dbReference type="Pfam" id="PF05154">
    <property type="entry name" value="TM2"/>
    <property type="match status" value="1"/>
</dbReference>
<evidence type="ECO:0000256" key="3">
    <source>
        <dbReference type="ARBA" id="ARBA00022729"/>
    </source>
</evidence>
<evidence type="ECO:0000256" key="1">
    <source>
        <dbReference type="ARBA" id="ARBA00004141"/>
    </source>
</evidence>
<evidence type="ECO:0000256" key="6">
    <source>
        <dbReference type="ARBA" id="ARBA00023180"/>
    </source>
</evidence>
<evidence type="ECO:0000256" key="8">
    <source>
        <dbReference type="SAM" id="SignalP"/>
    </source>
</evidence>
<evidence type="ECO:0000313" key="10">
    <source>
        <dbReference type="EMBL" id="MBK0404942.1"/>
    </source>
</evidence>
<comment type="subcellular location">
    <subcellularLocation>
        <location evidence="1">Membrane</location>
        <topology evidence="1">Multi-pass membrane protein</topology>
    </subcellularLocation>
</comment>
<dbReference type="InterPro" id="IPR050932">
    <property type="entry name" value="TM2D1-3-like"/>
</dbReference>
<evidence type="ECO:0000256" key="2">
    <source>
        <dbReference type="ARBA" id="ARBA00022692"/>
    </source>
</evidence>
<keyword evidence="3 8" id="KW-0732">Signal</keyword>
<gene>
    <name evidence="10" type="ORF">I5M27_18265</name>
</gene>
<protein>
    <submittedName>
        <fullName evidence="10">TM2 domain-containing protein</fullName>
    </submittedName>
</protein>
<proteinExistence type="predicted"/>
<dbReference type="Proteomes" id="UP000644147">
    <property type="component" value="Unassembled WGS sequence"/>
</dbReference>
<feature type="domain" description="TM2" evidence="9">
    <location>
        <begin position="122"/>
        <end position="170"/>
    </location>
</feature>
<feature type="transmembrane region" description="Helical" evidence="7">
    <location>
        <begin position="126"/>
        <end position="145"/>
    </location>
</feature>
<dbReference type="PANTHER" id="PTHR21016:SF7">
    <property type="entry name" value="TM2 DOMAIN-CONTAINING PROTEIN 3"/>
    <property type="match status" value="1"/>
</dbReference>
<keyword evidence="2 7" id="KW-0812">Transmembrane</keyword>
<name>A0ABS1C6E6_9BACT</name>
<evidence type="ECO:0000313" key="11">
    <source>
        <dbReference type="Proteomes" id="UP000644147"/>
    </source>
</evidence>
<evidence type="ECO:0000256" key="7">
    <source>
        <dbReference type="SAM" id="Phobius"/>
    </source>
</evidence>
<keyword evidence="11" id="KW-1185">Reference proteome</keyword>
<feature type="signal peptide" evidence="8">
    <location>
        <begin position="1"/>
        <end position="20"/>
    </location>
</feature>
<reference evidence="10 11" key="1">
    <citation type="submission" date="2020-12" db="EMBL/GenBank/DDBJ databases">
        <title>Bacterial novel species Adhaeribacter sp. BT258 isolated from soil.</title>
        <authorList>
            <person name="Jung H.-Y."/>
        </authorList>
    </citation>
    <scope>NUCLEOTIDE SEQUENCE [LARGE SCALE GENOMIC DNA]</scope>
    <source>
        <strain evidence="10 11">BT258</strain>
    </source>
</reference>